<proteinExistence type="predicted"/>
<evidence type="ECO:0000256" key="4">
    <source>
        <dbReference type="ARBA" id="ARBA00022989"/>
    </source>
</evidence>
<feature type="transmembrane region" description="Helical" evidence="6">
    <location>
        <begin position="63"/>
        <end position="81"/>
    </location>
</feature>
<reference evidence="7 8" key="2">
    <citation type="submission" date="2019-09" db="EMBL/GenBank/DDBJ databases">
        <title>Mesorhizobium sp. MaA-C15 isolated from Microcystis aeruginosa.</title>
        <authorList>
            <person name="Jeong S.E."/>
            <person name="Jin H.M."/>
            <person name="Jeon C.O."/>
        </authorList>
    </citation>
    <scope>NUCLEOTIDE SEQUENCE [LARGE SCALE GENOMIC DNA]</scope>
    <source>
        <strain evidence="7 8">MaA-C15</strain>
    </source>
</reference>
<feature type="transmembrane region" description="Helical" evidence="6">
    <location>
        <begin position="337"/>
        <end position="357"/>
    </location>
</feature>
<dbReference type="GO" id="GO:0015920">
    <property type="term" value="P:lipopolysaccharide transport"/>
    <property type="evidence" value="ECO:0007669"/>
    <property type="project" value="TreeGrafter"/>
</dbReference>
<evidence type="ECO:0000256" key="2">
    <source>
        <dbReference type="ARBA" id="ARBA00022475"/>
    </source>
</evidence>
<evidence type="ECO:0000256" key="5">
    <source>
        <dbReference type="ARBA" id="ARBA00023136"/>
    </source>
</evidence>
<dbReference type="PANTHER" id="PTHR33529">
    <property type="entry name" value="SLR0882 PROTEIN-RELATED"/>
    <property type="match status" value="1"/>
</dbReference>
<keyword evidence="2" id="KW-1003">Cell membrane</keyword>
<comment type="caution">
    <text evidence="7">The sequence shown here is derived from an EMBL/GenBank/DDBJ whole genome shotgun (WGS) entry which is preliminary data.</text>
</comment>
<evidence type="ECO:0000256" key="6">
    <source>
        <dbReference type="SAM" id="Phobius"/>
    </source>
</evidence>
<feature type="transmembrane region" description="Helical" evidence="6">
    <location>
        <begin position="12"/>
        <end position="34"/>
    </location>
</feature>
<dbReference type="GO" id="GO:0043190">
    <property type="term" value="C:ATP-binding cassette (ABC) transporter complex"/>
    <property type="evidence" value="ECO:0007669"/>
    <property type="project" value="InterPro"/>
</dbReference>
<evidence type="ECO:0000256" key="1">
    <source>
        <dbReference type="ARBA" id="ARBA00004651"/>
    </source>
</evidence>
<keyword evidence="5 6" id="KW-0472">Membrane</keyword>
<dbReference type="InterPro" id="IPR005495">
    <property type="entry name" value="LptG/LptF_permease"/>
</dbReference>
<feature type="transmembrane region" description="Helical" evidence="6">
    <location>
        <begin position="102"/>
        <end position="125"/>
    </location>
</feature>
<dbReference type="Proteomes" id="UP000323258">
    <property type="component" value="Unassembled WGS sequence"/>
</dbReference>
<feature type="transmembrane region" description="Helical" evidence="6">
    <location>
        <begin position="306"/>
        <end position="325"/>
    </location>
</feature>
<keyword evidence="4 6" id="KW-1133">Transmembrane helix</keyword>
<evidence type="ECO:0000313" key="7">
    <source>
        <dbReference type="EMBL" id="TYR32819.1"/>
    </source>
</evidence>
<sequence length="361" mass="39624">MIGLTLGRYIFMRYVAITFWFIAGIAAIVFIINFTELSGRMGGLPNYSVGLTLAIATLQTPMIMQQAIPFIALISGMTTLISLNRKYELVVARSAGISAWQFLMPICLGAFVYGLAALFILNPIAANGFERSQLLEVEVRADSPNSIGQPESPWIKQRTSEGETIIGARRILNRGLELVDATFLRIDEGELFERIDARRAYLRDGYWELTRAVRIQTGEMPEPPTTMRIATDLTPEFVLERLARPETIPVYELPRKIAAARSFGLGANAFSMHFHSLVAIPALLVAMTLIAATVSMRFARMGQSATIILGGVVAGFLLYVVSVLVKAFGTAGFVPPIAAAWFPVLIASFFGVTFLLYKEDG</sequence>
<dbReference type="EMBL" id="VSZS01000061">
    <property type="protein sequence ID" value="TYR32819.1"/>
    <property type="molecule type" value="Genomic_DNA"/>
</dbReference>
<dbReference type="GO" id="GO:0055085">
    <property type="term" value="P:transmembrane transport"/>
    <property type="evidence" value="ECO:0007669"/>
    <property type="project" value="InterPro"/>
</dbReference>
<dbReference type="Pfam" id="PF03739">
    <property type="entry name" value="LptF_LptG"/>
    <property type="match status" value="1"/>
</dbReference>
<comment type="subcellular location">
    <subcellularLocation>
        <location evidence="1">Cell membrane</location>
        <topology evidence="1">Multi-pass membrane protein</topology>
    </subcellularLocation>
</comment>
<feature type="transmembrane region" description="Helical" evidence="6">
    <location>
        <begin position="274"/>
        <end position="294"/>
    </location>
</feature>
<protein>
    <submittedName>
        <fullName evidence="7">LPS export ABC transporter permease LptG</fullName>
    </submittedName>
</protein>
<dbReference type="RefSeq" id="WP_148914580.1">
    <property type="nucleotide sequence ID" value="NZ_VSZS01000061.1"/>
</dbReference>
<evidence type="ECO:0000313" key="8">
    <source>
        <dbReference type="Proteomes" id="UP000323258"/>
    </source>
</evidence>
<dbReference type="NCBIfam" id="TIGR04408">
    <property type="entry name" value="LptG_lptG"/>
    <property type="match status" value="1"/>
</dbReference>
<dbReference type="OrthoDB" id="9798468at2"/>
<name>A0A5D4GY79_9HYPH</name>
<evidence type="ECO:0000256" key="3">
    <source>
        <dbReference type="ARBA" id="ARBA00022692"/>
    </source>
</evidence>
<keyword evidence="8" id="KW-1185">Reference proteome</keyword>
<gene>
    <name evidence="7" type="primary">lptG</name>
    <name evidence="7" type="ORF">FY036_09990</name>
</gene>
<accession>A0A5D4GY79</accession>
<dbReference type="AlphaFoldDB" id="A0A5D4GY79"/>
<reference evidence="7 8" key="1">
    <citation type="submission" date="2019-08" db="EMBL/GenBank/DDBJ databases">
        <authorList>
            <person name="Seo Y.L."/>
        </authorList>
    </citation>
    <scope>NUCLEOTIDE SEQUENCE [LARGE SCALE GENOMIC DNA]</scope>
    <source>
        <strain evidence="7 8">MaA-C15</strain>
    </source>
</reference>
<keyword evidence="3 6" id="KW-0812">Transmembrane</keyword>
<dbReference type="InterPro" id="IPR030923">
    <property type="entry name" value="LptG"/>
</dbReference>
<dbReference type="PANTHER" id="PTHR33529:SF2">
    <property type="entry name" value="LIPOPOLYSACCHARIDE EXPORT SYSTEM PERMEASE PROTEIN LPTG"/>
    <property type="match status" value="1"/>
</dbReference>
<organism evidence="7 8">
    <name type="scientific">Neoaquamicrobium microcysteis</name>
    <dbReference type="NCBI Taxonomy" id="2682781"/>
    <lineage>
        <taxon>Bacteria</taxon>
        <taxon>Pseudomonadati</taxon>
        <taxon>Pseudomonadota</taxon>
        <taxon>Alphaproteobacteria</taxon>
        <taxon>Hyphomicrobiales</taxon>
        <taxon>Phyllobacteriaceae</taxon>
        <taxon>Neoaquamicrobium</taxon>
    </lineage>
</organism>